<accession>A0A7T8IWP6</accession>
<proteinExistence type="predicted"/>
<keyword evidence="2" id="KW-1185">Reference proteome</keyword>
<name>A0A7T8IWP6_9CAUD</name>
<keyword evidence="1" id="KW-0255">Endonuclease</keyword>
<dbReference type="GO" id="GO:0004519">
    <property type="term" value="F:endonuclease activity"/>
    <property type="evidence" value="ECO:0007669"/>
    <property type="project" value="UniProtKB-KW"/>
</dbReference>
<organism evidence="1 2">
    <name type="scientific">Flavobacterium phage vB_FspM_immuto_2-6A</name>
    <dbReference type="NCBI Taxonomy" id="2801477"/>
    <lineage>
        <taxon>Viruses</taxon>
        <taxon>Duplodnaviria</taxon>
        <taxon>Heunggongvirae</taxon>
        <taxon>Uroviricota</taxon>
        <taxon>Caudoviricetes</taxon>
        <taxon>Immutovirus</taxon>
        <taxon>Immutovirus immuto</taxon>
    </lineage>
</organism>
<keyword evidence="1" id="KW-0378">Hydrolase</keyword>
<dbReference type="EMBL" id="MW353175">
    <property type="protein sequence ID" value="QQO91786.1"/>
    <property type="molecule type" value="Genomic_DNA"/>
</dbReference>
<keyword evidence="1" id="KW-0540">Nuclease</keyword>
<protein>
    <submittedName>
        <fullName evidence="1">HNH endonuclease</fullName>
    </submittedName>
</protein>
<gene>
    <name evidence="1" type="ORF">immuto26A_107</name>
</gene>
<sequence length="221" mass="25490">MPPAKFISKDDCLRAMANTKSNRGAARFLRCSFVHYKKYAKTYVNEEGVSLWEVHKNPAGIGIPKYLPNKGKQAPLKELIEGKISVASFEPAKIKQRLIFEGYLKEECCKCGFHEERVTDHKIPLILQFKDRNKVNYELSNIELMCYNCSFLYSVSPITDKQVIAMEDSVDRQAVSFDWEVDDAMKEHLQSIGLWKEEVDLTDPKNYISENYNGYGKEEEN</sequence>
<reference evidence="1 2" key="1">
    <citation type="submission" date="2020-12" db="EMBL/GenBank/DDBJ databases">
        <title>Dynamics of Baltic Sea phages driven by environmental changes.</title>
        <authorList>
            <person name="Hoetzinger M."/>
            <person name="Nilsson E."/>
            <person name="Holmfeldt K."/>
        </authorList>
    </citation>
    <scope>NUCLEOTIDE SEQUENCE [LARGE SCALE GENOMIC DNA]</scope>
</reference>
<evidence type="ECO:0000313" key="2">
    <source>
        <dbReference type="Proteomes" id="UP000595566"/>
    </source>
</evidence>
<dbReference type="Proteomes" id="UP000595566">
    <property type="component" value="Segment"/>
</dbReference>
<evidence type="ECO:0000313" key="1">
    <source>
        <dbReference type="EMBL" id="QQO91786.1"/>
    </source>
</evidence>